<dbReference type="InterPro" id="IPR003594">
    <property type="entry name" value="HATPase_dom"/>
</dbReference>
<dbReference type="Gene3D" id="3.30.450.20">
    <property type="entry name" value="PAS domain"/>
    <property type="match status" value="2"/>
</dbReference>
<proteinExistence type="predicted"/>
<feature type="coiled-coil region" evidence="9">
    <location>
        <begin position="198"/>
        <end position="235"/>
    </location>
</feature>
<dbReference type="InterPro" id="IPR035965">
    <property type="entry name" value="PAS-like_dom_sf"/>
</dbReference>
<feature type="domain" description="PAS" evidence="12">
    <location>
        <begin position="349"/>
        <end position="420"/>
    </location>
</feature>
<evidence type="ECO:0000313" key="15">
    <source>
        <dbReference type="Proteomes" id="UP000298058"/>
    </source>
</evidence>
<feature type="transmembrane region" description="Helical" evidence="10">
    <location>
        <begin position="150"/>
        <end position="168"/>
    </location>
</feature>
<evidence type="ECO:0000259" key="11">
    <source>
        <dbReference type="PROSITE" id="PS50109"/>
    </source>
</evidence>
<dbReference type="NCBIfam" id="TIGR00229">
    <property type="entry name" value="sensory_box"/>
    <property type="match status" value="1"/>
</dbReference>
<evidence type="ECO:0000259" key="13">
    <source>
        <dbReference type="PROSITE" id="PS50113"/>
    </source>
</evidence>
<dbReference type="PRINTS" id="PR00344">
    <property type="entry name" value="BCTRLSENSOR"/>
</dbReference>
<protein>
    <recommendedName>
        <fullName evidence="2">histidine kinase</fullName>
        <ecNumber evidence="2">2.7.13.3</ecNumber>
    </recommendedName>
</protein>
<keyword evidence="3" id="KW-0597">Phosphoprotein</keyword>
<dbReference type="PROSITE" id="PS50109">
    <property type="entry name" value="HIS_KIN"/>
    <property type="match status" value="1"/>
</dbReference>
<dbReference type="InterPro" id="IPR036890">
    <property type="entry name" value="HATPase_C_sf"/>
</dbReference>
<dbReference type="SUPFAM" id="SSF47384">
    <property type="entry name" value="Homodimeric domain of signal transducing histidine kinase"/>
    <property type="match status" value="1"/>
</dbReference>
<gene>
    <name evidence="14" type="ORF">EHS15_09690</name>
</gene>
<evidence type="ECO:0000256" key="8">
    <source>
        <dbReference type="ARBA" id="ARBA00023012"/>
    </source>
</evidence>
<dbReference type="SMART" id="SM00091">
    <property type="entry name" value="PAS"/>
    <property type="match status" value="2"/>
</dbReference>
<dbReference type="InterPro" id="IPR003661">
    <property type="entry name" value="HisK_dim/P_dom"/>
</dbReference>
<keyword evidence="10" id="KW-0472">Membrane</keyword>
<dbReference type="Gene3D" id="3.30.565.10">
    <property type="entry name" value="Histidine kinase-like ATPase, C-terminal domain"/>
    <property type="match status" value="1"/>
</dbReference>
<dbReference type="SMART" id="SM00387">
    <property type="entry name" value="HATPase_c"/>
    <property type="match status" value="1"/>
</dbReference>
<feature type="transmembrane region" description="Helical" evidence="10">
    <location>
        <begin position="6"/>
        <end position="28"/>
    </location>
</feature>
<feature type="transmembrane region" description="Helical" evidence="10">
    <location>
        <begin position="65"/>
        <end position="85"/>
    </location>
</feature>
<dbReference type="PANTHER" id="PTHR43065:SF10">
    <property type="entry name" value="PEROXIDE STRESS-ACTIVATED HISTIDINE KINASE MAK3"/>
    <property type="match status" value="1"/>
</dbReference>
<dbReference type="Pfam" id="PF02518">
    <property type="entry name" value="HATPase_c"/>
    <property type="match status" value="1"/>
</dbReference>
<keyword evidence="4" id="KW-0808">Transferase</keyword>
<dbReference type="InterPro" id="IPR000014">
    <property type="entry name" value="PAS"/>
</dbReference>
<evidence type="ECO:0000259" key="12">
    <source>
        <dbReference type="PROSITE" id="PS50112"/>
    </source>
</evidence>
<feature type="transmembrane region" description="Helical" evidence="10">
    <location>
        <begin position="120"/>
        <end position="138"/>
    </location>
</feature>
<evidence type="ECO:0000256" key="7">
    <source>
        <dbReference type="ARBA" id="ARBA00022840"/>
    </source>
</evidence>
<dbReference type="Pfam" id="PF00512">
    <property type="entry name" value="HisKA"/>
    <property type="match status" value="1"/>
</dbReference>
<feature type="coiled-coil region" evidence="9">
    <location>
        <begin position="467"/>
        <end position="516"/>
    </location>
</feature>
<reference evidence="14" key="1">
    <citation type="journal article" date="2019" name="PLoS Negl. Trop. Dis.">
        <title>Revisiting the worldwide diversity of Leptospira species in the environment.</title>
        <authorList>
            <person name="Vincent A.T."/>
            <person name="Schiettekatte O."/>
            <person name="Bourhy P."/>
            <person name="Veyrier F.J."/>
            <person name="Picardeau M."/>
        </authorList>
    </citation>
    <scope>NUCLEOTIDE SEQUENCE [LARGE SCALE GENOMIC DNA]</scope>
    <source>
        <strain evidence="14">201300427</strain>
    </source>
</reference>
<keyword evidence="15" id="KW-1185">Reference proteome</keyword>
<evidence type="ECO:0000256" key="3">
    <source>
        <dbReference type="ARBA" id="ARBA00022553"/>
    </source>
</evidence>
<evidence type="ECO:0000256" key="6">
    <source>
        <dbReference type="ARBA" id="ARBA00022777"/>
    </source>
</evidence>
<keyword evidence="10" id="KW-0812">Transmembrane</keyword>
<dbReference type="EC" id="2.7.13.3" evidence="2"/>
<dbReference type="Pfam" id="PF13426">
    <property type="entry name" value="PAS_9"/>
    <property type="match status" value="1"/>
</dbReference>
<feature type="domain" description="PAC" evidence="13">
    <location>
        <begin position="424"/>
        <end position="476"/>
    </location>
</feature>
<evidence type="ECO:0000256" key="9">
    <source>
        <dbReference type="SAM" id="Coils"/>
    </source>
</evidence>
<dbReference type="RefSeq" id="WP_135760368.1">
    <property type="nucleotide sequence ID" value="NZ_RQHW01000033.1"/>
</dbReference>
<dbReference type="Gene3D" id="1.10.287.130">
    <property type="match status" value="1"/>
</dbReference>
<keyword evidence="5" id="KW-0547">Nucleotide-binding</keyword>
<dbReference type="PANTHER" id="PTHR43065">
    <property type="entry name" value="SENSOR HISTIDINE KINASE"/>
    <property type="match status" value="1"/>
</dbReference>
<dbReference type="EMBL" id="RQHW01000033">
    <property type="protein sequence ID" value="TGN19183.1"/>
    <property type="molecule type" value="Genomic_DNA"/>
</dbReference>
<keyword evidence="9" id="KW-0175">Coiled coil</keyword>
<evidence type="ECO:0000256" key="2">
    <source>
        <dbReference type="ARBA" id="ARBA00012438"/>
    </source>
</evidence>
<evidence type="ECO:0000256" key="10">
    <source>
        <dbReference type="SAM" id="Phobius"/>
    </source>
</evidence>
<evidence type="ECO:0000256" key="1">
    <source>
        <dbReference type="ARBA" id="ARBA00000085"/>
    </source>
</evidence>
<dbReference type="InterPro" id="IPR036097">
    <property type="entry name" value="HisK_dim/P_sf"/>
</dbReference>
<dbReference type="CDD" id="cd00082">
    <property type="entry name" value="HisKA"/>
    <property type="match status" value="1"/>
</dbReference>
<keyword evidence="6" id="KW-0418">Kinase</keyword>
<feature type="domain" description="PAC" evidence="13">
    <location>
        <begin position="296"/>
        <end position="348"/>
    </location>
</feature>
<keyword evidence="10" id="KW-1133">Transmembrane helix</keyword>
<dbReference type="GO" id="GO:0005524">
    <property type="term" value="F:ATP binding"/>
    <property type="evidence" value="ECO:0007669"/>
    <property type="project" value="UniProtKB-KW"/>
</dbReference>
<dbReference type="SUPFAM" id="SSF55785">
    <property type="entry name" value="PYP-like sensor domain (PAS domain)"/>
    <property type="match status" value="2"/>
</dbReference>
<name>A0A4R9LXX0_9LEPT</name>
<keyword evidence="7" id="KW-0067">ATP-binding</keyword>
<dbReference type="InterPro" id="IPR004358">
    <property type="entry name" value="Sig_transdc_His_kin-like_C"/>
</dbReference>
<dbReference type="PROSITE" id="PS50112">
    <property type="entry name" value="PAS"/>
    <property type="match status" value="1"/>
</dbReference>
<feature type="transmembrane region" description="Helical" evidence="10">
    <location>
        <begin position="97"/>
        <end position="114"/>
    </location>
</feature>
<dbReference type="SUPFAM" id="SSF55874">
    <property type="entry name" value="ATPase domain of HSP90 chaperone/DNA topoisomerase II/histidine kinase"/>
    <property type="match status" value="1"/>
</dbReference>
<dbReference type="CDD" id="cd00130">
    <property type="entry name" value="PAS"/>
    <property type="match status" value="1"/>
</dbReference>
<feature type="transmembrane region" description="Helical" evidence="10">
    <location>
        <begin position="35"/>
        <end position="53"/>
    </location>
</feature>
<keyword evidence="8" id="KW-0902">Two-component regulatory system</keyword>
<comment type="caution">
    <text evidence="14">The sequence shown here is derived from an EMBL/GenBank/DDBJ whole genome shotgun (WGS) entry which is preliminary data.</text>
</comment>
<dbReference type="Proteomes" id="UP000298058">
    <property type="component" value="Unassembled WGS sequence"/>
</dbReference>
<dbReference type="GO" id="GO:0000155">
    <property type="term" value="F:phosphorelay sensor kinase activity"/>
    <property type="evidence" value="ECO:0007669"/>
    <property type="project" value="InterPro"/>
</dbReference>
<comment type="catalytic activity">
    <reaction evidence="1">
        <text>ATP + protein L-histidine = ADP + protein N-phospho-L-histidine.</text>
        <dbReference type="EC" id="2.7.13.3"/>
    </reaction>
</comment>
<feature type="transmembrane region" description="Helical" evidence="10">
    <location>
        <begin position="224"/>
        <end position="243"/>
    </location>
</feature>
<feature type="domain" description="Histidine kinase" evidence="11">
    <location>
        <begin position="528"/>
        <end position="824"/>
    </location>
</feature>
<sequence length="824" mass="93861">MSADIQSFLFGWMIAFNFILAVILFYLGKKKDFNLGLSSLSLAFFILAVKYLFLALKPALDNNLLNFISETFTISAGYFVFNGAFRVDRRRTPFLKLGIVLFLAFSSTFILFLLNQETSYIAIPSSILIAASFAFFGWGAIQRKDLPKSITAIIASISWFIALHRIFYPFLIRIEWYKNLGIAIPITLMFVFGITMIVAALLLQQRKLEEANEELNSLQKKMRALHTRLLIMNNQVPALIYSIELNPVPRFIYLNHRLEELTGYSIIEFYTDPEILSKISVPEDIKQISDFLSGQTPILLRWKNKEGKTLWIEHYTSISYDLEGNPLTLDGVAMDVTNTKTAEGYLEEEKNLNIAVFDNAASILVITSETGVIENFNYAAENLMGISRKDAIGKFIYDIMLLDTDRKTLQEVIEDISDFRKIADSIILRCISKDNQIRFLEWRIGTIAAENDQVKKIIWIGIDQTQKRKAEIELRDLNKSLENKVLERTLELQNSNEELNQTLAALRETQEKLIQSEKLASLGQLISGLSHEINNPIGAIKASTETLSSEWHDDYNSQARSKIEDKILRLTNLPYPELGLTTGLANRKLRKELNQKLQETDIKLSDKYSELLTDSGISEIDEDAVRLIQSCDSEEDFAQLRKILVMNRSINHIMYAIKRLSRITYALKNFAGMQSNTSLSLHSLEDTIHSAIALYKEHFVRNIRLITDFQFDGRIHCNPADLTQMWSHFIWNSIQAMQHKGEIEITTTAVEKFAEVAIIDNGPGIAPENQSKVFQPFFSTKDAGDGLGLGLYLIQEIVKRHSGNIHFESSPGKTKFVLRFPIGY</sequence>
<dbReference type="InterPro" id="IPR000700">
    <property type="entry name" value="PAS-assoc_C"/>
</dbReference>
<accession>A0A4R9LXX0</accession>
<feature type="transmembrane region" description="Helical" evidence="10">
    <location>
        <begin position="180"/>
        <end position="203"/>
    </location>
</feature>
<dbReference type="InterPro" id="IPR005467">
    <property type="entry name" value="His_kinase_dom"/>
</dbReference>
<evidence type="ECO:0000256" key="4">
    <source>
        <dbReference type="ARBA" id="ARBA00022679"/>
    </source>
</evidence>
<evidence type="ECO:0000313" key="14">
    <source>
        <dbReference type="EMBL" id="TGN19183.1"/>
    </source>
</evidence>
<dbReference type="OrthoDB" id="343834at2"/>
<organism evidence="14 15">
    <name type="scientific">Leptospira idonii</name>
    <dbReference type="NCBI Taxonomy" id="1193500"/>
    <lineage>
        <taxon>Bacteria</taxon>
        <taxon>Pseudomonadati</taxon>
        <taxon>Spirochaetota</taxon>
        <taxon>Spirochaetia</taxon>
        <taxon>Leptospirales</taxon>
        <taxon>Leptospiraceae</taxon>
        <taxon>Leptospira</taxon>
    </lineage>
</organism>
<dbReference type="AlphaFoldDB" id="A0A4R9LXX0"/>
<evidence type="ECO:0000256" key="5">
    <source>
        <dbReference type="ARBA" id="ARBA00022741"/>
    </source>
</evidence>
<dbReference type="PROSITE" id="PS50113">
    <property type="entry name" value="PAC"/>
    <property type="match status" value="2"/>
</dbReference>